<name>A0A9P4NN69_9PEZI</name>
<reference evidence="1" key="1">
    <citation type="journal article" date="2020" name="Stud. Mycol.">
        <title>101 Dothideomycetes genomes: a test case for predicting lifestyles and emergence of pathogens.</title>
        <authorList>
            <person name="Haridas S."/>
            <person name="Albert R."/>
            <person name="Binder M."/>
            <person name="Bloem J."/>
            <person name="Labutti K."/>
            <person name="Salamov A."/>
            <person name="Andreopoulos B."/>
            <person name="Baker S."/>
            <person name="Barry K."/>
            <person name="Bills G."/>
            <person name="Bluhm B."/>
            <person name="Cannon C."/>
            <person name="Castanera R."/>
            <person name="Culley D."/>
            <person name="Daum C."/>
            <person name="Ezra D."/>
            <person name="Gonzalez J."/>
            <person name="Henrissat B."/>
            <person name="Kuo A."/>
            <person name="Liang C."/>
            <person name="Lipzen A."/>
            <person name="Lutzoni F."/>
            <person name="Magnuson J."/>
            <person name="Mondo S."/>
            <person name="Nolan M."/>
            <person name="Ohm R."/>
            <person name="Pangilinan J."/>
            <person name="Park H.-J."/>
            <person name="Ramirez L."/>
            <person name="Alfaro M."/>
            <person name="Sun H."/>
            <person name="Tritt A."/>
            <person name="Yoshinaga Y."/>
            <person name="Zwiers L.-H."/>
            <person name="Turgeon B."/>
            <person name="Goodwin S."/>
            <person name="Spatafora J."/>
            <person name="Crous P."/>
            <person name="Grigoriev I."/>
        </authorList>
    </citation>
    <scope>NUCLEOTIDE SEQUENCE</scope>
    <source>
        <strain evidence="1">CBS 130266</strain>
    </source>
</reference>
<sequence>QRKSQTLTHSPKTRKRMCQYEQINYACGHSPRRLHKHCHFARNDPSHSCFGAYSVNSEF</sequence>
<proteinExistence type="predicted"/>
<gene>
    <name evidence="1" type="ORF">EJ08DRAFT_577285</name>
</gene>
<comment type="caution">
    <text evidence="1">The sequence shown here is derived from an EMBL/GenBank/DDBJ whole genome shotgun (WGS) entry which is preliminary data.</text>
</comment>
<accession>A0A9P4NN69</accession>
<keyword evidence="2" id="KW-1185">Reference proteome</keyword>
<protein>
    <submittedName>
        <fullName evidence="1">Uncharacterized protein</fullName>
    </submittedName>
</protein>
<dbReference type="OrthoDB" id="4966402at2759"/>
<dbReference type="EMBL" id="MU007057">
    <property type="protein sequence ID" value="KAF2427794.1"/>
    <property type="molecule type" value="Genomic_DNA"/>
</dbReference>
<dbReference type="AlphaFoldDB" id="A0A9P4NN69"/>
<dbReference type="Proteomes" id="UP000800235">
    <property type="component" value="Unassembled WGS sequence"/>
</dbReference>
<feature type="non-terminal residue" evidence="1">
    <location>
        <position position="59"/>
    </location>
</feature>
<feature type="non-terminal residue" evidence="1">
    <location>
        <position position="1"/>
    </location>
</feature>
<organism evidence="1 2">
    <name type="scientific">Tothia fuscella</name>
    <dbReference type="NCBI Taxonomy" id="1048955"/>
    <lineage>
        <taxon>Eukaryota</taxon>
        <taxon>Fungi</taxon>
        <taxon>Dikarya</taxon>
        <taxon>Ascomycota</taxon>
        <taxon>Pezizomycotina</taxon>
        <taxon>Dothideomycetes</taxon>
        <taxon>Pleosporomycetidae</taxon>
        <taxon>Venturiales</taxon>
        <taxon>Cylindrosympodiaceae</taxon>
        <taxon>Tothia</taxon>
    </lineage>
</organism>
<evidence type="ECO:0000313" key="2">
    <source>
        <dbReference type="Proteomes" id="UP000800235"/>
    </source>
</evidence>
<evidence type="ECO:0000313" key="1">
    <source>
        <dbReference type="EMBL" id="KAF2427794.1"/>
    </source>
</evidence>